<comment type="catalytic activity">
    <reaction evidence="9 10">
        <text>isopentenyl phosphate + ATP = isopentenyl diphosphate + ADP</text>
        <dbReference type="Rhea" id="RHEA:33963"/>
        <dbReference type="ChEBI" id="CHEBI:30616"/>
        <dbReference type="ChEBI" id="CHEBI:65078"/>
        <dbReference type="ChEBI" id="CHEBI:128769"/>
        <dbReference type="ChEBI" id="CHEBI:456216"/>
        <dbReference type="EC" id="2.7.4.26"/>
    </reaction>
</comment>
<feature type="binding site" evidence="11">
    <location>
        <position position="67"/>
    </location>
    <ligand>
        <name>substrate</name>
    </ligand>
</feature>
<gene>
    <name evidence="14" type="ordered locus">Nmlp_2741</name>
</gene>
<evidence type="ECO:0000256" key="8">
    <source>
        <dbReference type="ARBA" id="ARBA00023229"/>
    </source>
</evidence>
<feature type="domain" description="Aspartate/glutamate/uridylate kinase" evidence="13">
    <location>
        <begin position="18"/>
        <end position="231"/>
    </location>
</feature>
<dbReference type="EMBL" id="HF582854">
    <property type="protein sequence ID" value="CCQ36894.1"/>
    <property type="molecule type" value="Genomic_DNA"/>
</dbReference>
<dbReference type="InterPro" id="IPR036393">
    <property type="entry name" value="AceGlu_kinase-like_sf"/>
</dbReference>
<feature type="binding site" evidence="11">
    <location>
        <position position="222"/>
    </location>
    <ligand>
        <name>ATP</name>
        <dbReference type="ChEBI" id="CHEBI:30616"/>
    </ligand>
</feature>
<dbReference type="PIRSF" id="PIRSF016496">
    <property type="entry name" value="Kin_FomA"/>
    <property type="match status" value="1"/>
</dbReference>
<dbReference type="PANTHER" id="PTHR43654:SF1">
    <property type="entry name" value="ISOPENTENYL PHOSPHATE KINASE"/>
    <property type="match status" value="1"/>
</dbReference>
<evidence type="ECO:0000313" key="14">
    <source>
        <dbReference type="EMBL" id="CCQ36894.1"/>
    </source>
</evidence>
<accession>M1XRK1</accession>
<keyword evidence="5 10" id="KW-0547">Nucleotide-binding</keyword>
<evidence type="ECO:0000256" key="3">
    <source>
        <dbReference type="ARBA" id="ARBA00017267"/>
    </source>
</evidence>
<evidence type="ECO:0000256" key="10">
    <source>
        <dbReference type="PIRNR" id="PIRNR016496"/>
    </source>
</evidence>
<dbReference type="EC" id="2.7.4.26" evidence="2 10"/>
<feature type="binding site" evidence="11">
    <location>
        <begin position="22"/>
        <end position="26"/>
    </location>
    <ligand>
        <name>ATP</name>
        <dbReference type="ChEBI" id="CHEBI:30616"/>
    </ligand>
</feature>
<dbReference type="GO" id="GO:0016301">
    <property type="term" value="F:kinase activity"/>
    <property type="evidence" value="ECO:0007669"/>
    <property type="project" value="UniProtKB-KW"/>
</dbReference>
<evidence type="ECO:0000256" key="4">
    <source>
        <dbReference type="ARBA" id="ARBA00022679"/>
    </source>
</evidence>
<feature type="binding site" evidence="11">
    <location>
        <position position="226"/>
    </location>
    <ligand>
        <name>ATP</name>
        <dbReference type="ChEBI" id="CHEBI:30616"/>
    </ligand>
</feature>
<dbReference type="Pfam" id="PF00696">
    <property type="entry name" value="AA_kinase"/>
    <property type="match status" value="1"/>
</dbReference>
<feature type="binding site" evidence="11">
    <location>
        <position position="165"/>
    </location>
    <ligand>
        <name>substrate</name>
    </ligand>
</feature>
<dbReference type="OrthoDB" id="15328at2157"/>
<dbReference type="InterPro" id="IPR001048">
    <property type="entry name" value="Asp/Glu/Uridylate_kinase"/>
</dbReference>
<dbReference type="CDD" id="cd04241">
    <property type="entry name" value="AAK_FomA-like"/>
    <property type="match status" value="1"/>
</dbReference>
<feature type="binding site" evidence="11">
    <location>
        <position position="62"/>
    </location>
    <ligand>
        <name>substrate</name>
    </ligand>
</feature>
<evidence type="ECO:0000256" key="1">
    <source>
        <dbReference type="ARBA" id="ARBA00010540"/>
    </source>
</evidence>
<evidence type="ECO:0000259" key="13">
    <source>
        <dbReference type="Pfam" id="PF00696"/>
    </source>
</evidence>
<dbReference type="STRING" id="268739.Nmlp_2741"/>
<dbReference type="HOGENOM" id="CLU_070213_0_0_2"/>
<protein>
    <recommendedName>
        <fullName evidence="3 10">Isopentenyl phosphate kinase</fullName>
        <shortName evidence="10">IPK</shortName>
        <ecNumber evidence="2 10">2.7.4.26</ecNumber>
    </recommendedName>
</protein>
<reference evidence="14 15" key="1">
    <citation type="journal article" date="2013" name="Genome Announc.">
        <title>Genome of the haloarchaeon Natronomonas moolapensis, a neutrophilic member of a previously haloalkaliphilic genus.</title>
        <authorList>
            <person name="Dyall-Smith M.L."/>
            <person name="Pfeiffer F."/>
            <person name="Oberwinkler T."/>
            <person name="Klee K."/>
            <person name="Rampp M."/>
            <person name="Palm P."/>
            <person name="Gross K."/>
            <person name="Schuster S.C."/>
            <person name="Oesterhelt D."/>
        </authorList>
    </citation>
    <scope>NUCLEOTIDE SEQUENCE [LARGE SCALE GENOMIC DNA]</scope>
    <source>
        <strain evidence="15">DSM 18674 / JCM 14361 / 8.8.11</strain>
    </source>
</reference>
<dbReference type="eggNOG" id="arCOG00860">
    <property type="taxonomic scope" value="Archaea"/>
</dbReference>
<feature type="site" description="Transition state stabilizer" evidence="12">
    <location>
        <position position="31"/>
    </location>
</feature>
<dbReference type="GO" id="GO:0016114">
    <property type="term" value="P:terpenoid biosynthetic process"/>
    <property type="evidence" value="ECO:0007669"/>
    <property type="project" value="TreeGrafter"/>
</dbReference>
<dbReference type="GeneID" id="14651486"/>
<dbReference type="GO" id="GO:0005829">
    <property type="term" value="C:cytosol"/>
    <property type="evidence" value="ECO:0007669"/>
    <property type="project" value="TreeGrafter"/>
</dbReference>
<evidence type="ECO:0000256" key="2">
    <source>
        <dbReference type="ARBA" id="ARBA00012908"/>
    </source>
</evidence>
<proteinExistence type="inferred from homology"/>
<dbReference type="GO" id="GO:0005524">
    <property type="term" value="F:ATP binding"/>
    <property type="evidence" value="ECO:0007669"/>
    <property type="project" value="UniProtKB-KW"/>
</dbReference>
<dbReference type="NCBIfam" id="NF040647">
    <property type="entry name" value="IPPK_Arch"/>
    <property type="match status" value="1"/>
</dbReference>
<dbReference type="Proteomes" id="UP000011867">
    <property type="component" value="Chromosome"/>
</dbReference>
<keyword evidence="7 10" id="KW-0067">ATP-binding</keyword>
<keyword evidence="6 10" id="KW-0418">Kinase</keyword>
<comment type="subunit">
    <text evidence="10">Homodimer.</text>
</comment>
<feature type="binding site" evidence="11">
    <location>
        <position position="63"/>
    </location>
    <ligand>
        <name>ATP</name>
        <dbReference type="ChEBI" id="CHEBI:30616"/>
    </ligand>
</feature>
<evidence type="ECO:0000256" key="12">
    <source>
        <dbReference type="PIRSR" id="PIRSR016496-2"/>
    </source>
</evidence>
<dbReference type="KEGG" id="nmo:Nmlp_2741"/>
<keyword evidence="4 10" id="KW-0808">Transferase</keyword>
<evidence type="ECO:0000313" key="15">
    <source>
        <dbReference type="Proteomes" id="UP000011867"/>
    </source>
</evidence>
<evidence type="ECO:0000256" key="9">
    <source>
        <dbReference type="ARBA" id="ARBA00049063"/>
    </source>
</evidence>
<keyword evidence="8" id="KW-0414">Isoprene biosynthesis</keyword>
<dbReference type="Gene3D" id="3.40.1160.10">
    <property type="entry name" value="Acetylglutamate kinase-like"/>
    <property type="match status" value="1"/>
</dbReference>
<keyword evidence="15" id="KW-1185">Reference proteome</keyword>
<dbReference type="RefSeq" id="WP_015409660.1">
    <property type="nucleotide sequence ID" value="NC_020388.1"/>
</dbReference>
<name>M1XRK1_NATM8</name>
<dbReference type="GO" id="GO:0102043">
    <property type="term" value="F:isopentenyl phosphate kinase activity"/>
    <property type="evidence" value="ECO:0007669"/>
    <property type="project" value="UniProtKB-EC"/>
</dbReference>
<evidence type="ECO:0000256" key="5">
    <source>
        <dbReference type="ARBA" id="ARBA00022741"/>
    </source>
</evidence>
<dbReference type="SUPFAM" id="SSF53633">
    <property type="entry name" value="Carbamate kinase-like"/>
    <property type="match status" value="1"/>
</dbReference>
<organism evidence="14 15">
    <name type="scientific">Natronomonas moolapensis (strain DSM 18674 / CECT 7526 / JCM 14361 / 8.8.11)</name>
    <dbReference type="NCBI Taxonomy" id="268739"/>
    <lineage>
        <taxon>Archaea</taxon>
        <taxon>Methanobacteriati</taxon>
        <taxon>Methanobacteriota</taxon>
        <taxon>Stenosarchaea group</taxon>
        <taxon>Halobacteria</taxon>
        <taxon>Halobacteriales</taxon>
        <taxon>Natronomonadaceae</taxon>
        <taxon>Natronomonas</taxon>
    </lineage>
</organism>
<dbReference type="InterPro" id="IPR024192">
    <property type="entry name" value="Fosfomycin_R_FomA-type"/>
</dbReference>
<evidence type="ECO:0000256" key="11">
    <source>
        <dbReference type="PIRSR" id="PIRSR016496-1"/>
    </source>
</evidence>
<dbReference type="PANTHER" id="PTHR43654">
    <property type="entry name" value="GLUTAMATE 5-KINASE"/>
    <property type="match status" value="1"/>
</dbReference>
<comment type="function">
    <text evidence="10">Catalyzes the phosphorylation of isopentenyl phosphate (IP) to isopentenyl diphosphate (IPP). Functions in an alternate mevalonate (MVA) pathway leading to IPP, a key precursor for the biosynthesis of isoprenoid compounds such as archaeal membrane lipids.</text>
</comment>
<sequence length="259" mass="26145">MTPEQDAPDRSEAGLETTTVLKLGGSVVTQKGTPETIDAGALERAAEAVATIPGRVVVVHGGGSFGHHYAAEHGVSSAEGTHDDGAIRSIHGAMKRLNEAVVGALVEAGVSALPVHPLSAATRAADGTLRLETTPAAAMLEERFVPVLHGDTIVHADAGATIVSGDELVVALSRALDADRVGVCSSVPGVYDADGDVIERIGSFDDVADAVGASDSTDVTGGMAGKVRELLSLDASAYVFDLDGLEAFAGGGDPGTEIE</sequence>
<dbReference type="AlphaFoldDB" id="M1XRK1"/>
<comment type="similarity">
    <text evidence="1 10">Belongs to the isopentenyl phosphate kinase family.</text>
</comment>
<evidence type="ECO:0000256" key="7">
    <source>
        <dbReference type="ARBA" id="ARBA00022840"/>
    </source>
</evidence>
<evidence type="ECO:0000256" key="6">
    <source>
        <dbReference type="ARBA" id="ARBA00022777"/>
    </source>
</evidence>